<organism evidence="8 9">
    <name type="scientific">Fraxinus pennsylvanica</name>
    <dbReference type="NCBI Taxonomy" id="56036"/>
    <lineage>
        <taxon>Eukaryota</taxon>
        <taxon>Viridiplantae</taxon>
        <taxon>Streptophyta</taxon>
        <taxon>Embryophyta</taxon>
        <taxon>Tracheophyta</taxon>
        <taxon>Spermatophyta</taxon>
        <taxon>Magnoliopsida</taxon>
        <taxon>eudicotyledons</taxon>
        <taxon>Gunneridae</taxon>
        <taxon>Pentapetalae</taxon>
        <taxon>asterids</taxon>
        <taxon>lamiids</taxon>
        <taxon>Lamiales</taxon>
        <taxon>Oleaceae</taxon>
        <taxon>Oleeae</taxon>
        <taxon>Fraxinus</taxon>
    </lineage>
</organism>
<feature type="transmembrane region" description="Helical" evidence="7">
    <location>
        <begin position="167"/>
        <end position="188"/>
    </location>
</feature>
<keyword evidence="9" id="KW-1185">Reference proteome</keyword>
<dbReference type="GO" id="GO:0022857">
    <property type="term" value="F:transmembrane transporter activity"/>
    <property type="evidence" value="ECO:0007669"/>
    <property type="project" value="InterPro"/>
</dbReference>
<evidence type="ECO:0000313" key="9">
    <source>
        <dbReference type="Proteomes" id="UP000834106"/>
    </source>
</evidence>
<keyword evidence="5 7" id="KW-0472">Membrane</keyword>
<feature type="transmembrane region" description="Helical" evidence="7">
    <location>
        <begin position="97"/>
        <end position="120"/>
    </location>
</feature>
<evidence type="ECO:0000256" key="2">
    <source>
        <dbReference type="ARBA" id="ARBA00005982"/>
    </source>
</evidence>
<sequence>MYAMYMMMQYLTTVWKLGFTPAAAILNVFWGLVGTLPLLLQFLVDTVMGNYRMLFISSISYSAGFCFLTMSTPQVLGKATGTCSDDEPECIGYAQQVLFYTSLAFIVVGVCGHLICWTPFMAEQVNKEEVIKEERHSCNSVSYLTVNIITTVAVIGLPIIHPWKFRFGIPVVFSLVANLLFLTGSCSYKYVRPQGSPLTTFVRVLVASTSKFGYSAPKDANELYENRNTEIKLVPHTRSLRCLDKAAIIVSSTTIEEQQNDRWKLCTVTEVEETKTIIRTIPVWLTFIFCGIVSSIGFTYFIRQLNHLSPKVGRLSVPSTLLLWFYNQAKSKSNELYVKFTNSLDESGSRKFAPAIGVGLSMIFAILCCISAAIVENKRLDVVQKHGLIDKPNATIPMTMFWLLPQFLLLAALDGIFYSSAVCFFKDQFPTSTKKYLPSFISSVFGVGILSSVFSVYIVGKISEKGGKNPNWFQHDLNKSRLDKYYWTLAWLSAINLVIFIVVAIFYRYNESELQKLETPEFAEAEDPSEDDSNRCCC</sequence>
<evidence type="ECO:0000256" key="7">
    <source>
        <dbReference type="SAM" id="Phobius"/>
    </source>
</evidence>
<feature type="transmembrane region" description="Helical" evidence="7">
    <location>
        <begin position="141"/>
        <end position="161"/>
    </location>
</feature>
<evidence type="ECO:0000256" key="6">
    <source>
        <dbReference type="ARBA" id="ARBA00044504"/>
    </source>
</evidence>
<dbReference type="SUPFAM" id="SSF103473">
    <property type="entry name" value="MFS general substrate transporter"/>
    <property type="match status" value="1"/>
</dbReference>
<dbReference type="EMBL" id="OU503054">
    <property type="protein sequence ID" value="CAI9782400.1"/>
    <property type="molecule type" value="Genomic_DNA"/>
</dbReference>
<feature type="transmembrane region" description="Helical" evidence="7">
    <location>
        <begin position="485"/>
        <end position="507"/>
    </location>
</feature>
<keyword evidence="4 7" id="KW-1133">Transmembrane helix</keyword>
<feature type="transmembrane region" description="Helical" evidence="7">
    <location>
        <begin position="400"/>
        <end position="425"/>
    </location>
</feature>
<evidence type="ECO:0000256" key="5">
    <source>
        <dbReference type="ARBA" id="ARBA00023136"/>
    </source>
</evidence>
<feature type="transmembrane region" description="Helical" evidence="7">
    <location>
        <begin position="51"/>
        <end position="70"/>
    </location>
</feature>
<name>A0AAD2ABX5_9LAMI</name>
<protein>
    <recommendedName>
        <fullName evidence="10">NPF family transporter</fullName>
    </recommendedName>
</protein>
<dbReference type="InterPro" id="IPR036259">
    <property type="entry name" value="MFS_trans_sf"/>
</dbReference>
<evidence type="ECO:0000256" key="3">
    <source>
        <dbReference type="ARBA" id="ARBA00022692"/>
    </source>
</evidence>
<evidence type="ECO:0000256" key="1">
    <source>
        <dbReference type="ARBA" id="ARBA00004141"/>
    </source>
</evidence>
<comment type="similarity">
    <text evidence="2">Belongs to the major facilitator superfamily. Proton-dependent oligopeptide transporter (POT/PTR) (TC 2.A.17) family.</text>
</comment>
<dbReference type="Pfam" id="PF00854">
    <property type="entry name" value="PTR2"/>
    <property type="match status" value="1"/>
</dbReference>
<dbReference type="Proteomes" id="UP000834106">
    <property type="component" value="Chromosome 19"/>
</dbReference>
<feature type="transmembrane region" description="Helical" evidence="7">
    <location>
        <begin position="437"/>
        <end position="460"/>
    </location>
</feature>
<feature type="transmembrane region" description="Helical" evidence="7">
    <location>
        <begin position="283"/>
        <end position="302"/>
    </location>
</feature>
<evidence type="ECO:0000313" key="8">
    <source>
        <dbReference type="EMBL" id="CAI9782400.1"/>
    </source>
</evidence>
<dbReference type="PANTHER" id="PTHR11654">
    <property type="entry name" value="OLIGOPEPTIDE TRANSPORTER-RELATED"/>
    <property type="match status" value="1"/>
</dbReference>
<accession>A0AAD2ABX5</accession>
<feature type="transmembrane region" description="Helical" evidence="7">
    <location>
        <begin position="20"/>
        <end position="44"/>
    </location>
</feature>
<dbReference type="InterPro" id="IPR000109">
    <property type="entry name" value="POT_fam"/>
</dbReference>
<dbReference type="GO" id="GO:0016020">
    <property type="term" value="C:membrane"/>
    <property type="evidence" value="ECO:0007669"/>
    <property type="project" value="UniProtKB-SubCell"/>
</dbReference>
<reference evidence="8" key="1">
    <citation type="submission" date="2023-05" db="EMBL/GenBank/DDBJ databases">
        <authorList>
            <person name="Huff M."/>
        </authorList>
    </citation>
    <scope>NUCLEOTIDE SEQUENCE</scope>
</reference>
<comment type="similarity">
    <text evidence="6">Belongs to the major facilitator superfamily. Phosphate:H(+) symporter (TC 2.A.1.9) family.</text>
</comment>
<feature type="transmembrane region" description="Helical" evidence="7">
    <location>
        <begin position="352"/>
        <end position="375"/>
    </location>
</feature>
<dbReference type="Gene3D" id="1.20.1250.20">
    <property type="entry name" value="MFS general substrate transporter like domains"/>
    <property type="match status" value="1"/>
</dbReference>
<gene>
    <name evidence="8" type="ORF">FPE_LOCUS29830</name>
</gene>
<evidence type="ECO:0000256" key="4">
    <source>
        <dbReference type="ARBA" id="ARBA00022989"/>
    </source>
</evidence>
<proteinExistence type="inferred from homology"/>
<dbReference type="AlphaFoldDB" id="A0AAD2ABX5"/>
<evidence type="ECO:0008006" key="10">
    <source>
        <dbReference type="Google" id="ProtNLM"/>
    </source>
</evidence>
<keyword evidence="3 7" id="KW-0812">Transmembrane</keyword>
<comment type="subcellular location">
    <subcellularLocation>
        <location evidence="1">Membrane</location>
        <topology evidence="1">Multi-pass membrane protein</topology>
    </subcellularLocation>
</comment>